<dbReference type="GO" id="GO:0005576">
    <property type="term" value="C:extracellular region"/>
    <property type="evidence" value="ECO:0007669"/>
    <property type="project" value="InterPro"/>
</dbReference>
<feature type="domain" description="WAP" evidence="2">
    <location>
        <begin position="29"/>
        <end position="77"/>
    </location>
</feature>
<dbReference type="GO" id="GO:0030414">
    <property type="term" value="F:peptidase inhibitor activity"/>
    <property type="evidence" value="ECO:0007669"/>
    <property type="project" value="InterPro"/>
</dbReference>
<reference evidence="3 4" key="1">
    <citation type="journal article" date="2020" name="Nat. Commun.">
        <title>Donkey genomes provide new insights into domestication and selection for coat color.</title>
        <authorList>
            <person name="Wang"/>
            <person name="C."/>
            <person name="Li"/>
            <person name="H."/>
            <person name="Guo"/>
            <person name="Y."/>
            <person name="Huang"/>
            <person name="J."/>
            <person name="Sun"/>
            <person name="Y."/>
            <person name="Min"/>
            <person name="J."/>
            <person name="Wang"/>
            <person name="J."/>
            <person name="Fang"/>
            <person name="X."/>
            <person name="Zhao"/>
            <person name="Z."/>
            <person name="Wang"/>
            <person name="S."/>
            <person name="Zhang"/>
            <person name="Y."/>
            <person name="Liu"/>
            <person name="Q."/>
            <person name="Jiang"/>
            <person name="Q."/>
            <person name="Wang"/>
            <person name="X."/>
            <person name="Guo"/>
            <person name="Y."/>
            <person name="Yang"/>
            <person name="C."/>
            <person name="Wang"/>
            <person name="Y."/>
            <person name="Tian"/>
            <person name="F."/>
            <person name="Zhuang"/>
            <person name="G."/>
            <person name="Fan"/>
            <person name="Y."/>
            <person name="Gao"/>
            <person name="Q."/>
            <person name="Li"/>
            <person name="Y."/>
            <person name="Ju"/>
            <person name="Z."/>
            <person name="Li"/>
            <person name="J."/>
            <person name="Li"/>
            <person name="R."/>
            <person name="Hou"/>
            <person name="M."/>
            <person name="Yang"/>
            <person name="G."/>
            <person name="Liu"/>
            <person name="G."/>
            <person name="Liu"/>
            <person name="W."/>
            <person name="Guo"/>
            <person name="J."/>
            <person name="Pan"/>
            <person name="S."/>
            <person name="Fan"/>
            <person name="G."/>
            <person name="Zhang"/>
            <person name="W."/>
            <person name="Zhang"/>
            <person name="R."/>
            <person name="Yu"/>
            <person name="J."/>
            <person name="Zhang"/>
            <person name="X."/>
            <person name="Yin"/>
            <person name="Q."/>
            <person name="Ji"/>
            <person name="C."/>
            <person name="Jin"/>
            <person name="Y."/>
            <person name="Yue"/>
            <person name="G."/>
            <person name="Liu"/>
            <person name="M."/>
            <person name="Xu"/>
            <person name="J."/>
            <person name="Liu"/>
            <person name="S."/>
            <person name="Jordana"/>
            <person name="J."/>
            <person name="Noce"/>
            <person name="A."/>
            <person name="Amills"/>
            <person name="M."/>
            <person name="Wu"/>
            <person name="D.D."/>
            <person name="Li"/>
            <person name="S."/>
            <person name="Zhou"/>
            <person name="X. and Zhong"/>
            <person name="J."/>
        </authorList>
    </citation>
    <scope>NUCLEOTIDE SEQUENCE [LARGE SCALE GENOMIC DNA]</scope>
</reference>
<reference evidence="3" key="3">
    <citation type="submission" date="2025-09" db="UniProtKB">
        <authorList>
            <consortium name="Ensembl"/>
        </authorList>
    </citation>
    <scope>IDENTIFICATION</scope>
</reference>
<evidence type="ECO:0000259" key="2">
    <source>
        <dbReference type="PROSITE" id="PS51390"/>
    </source>
</evidence>
<evidence type="ECO:0000256" key="1">
    <source>
        <dbReference type="SAM" id="SignalP"/>
    </source>
</evidence>
<dbReference type="OMA" id="MACAWTH"/>
<evidence type="ECO:0000313" key="4">
    <source>
        <dbReference type="Proteomes" id="UP000694387"/>
    </source>
</evidence>
<keyword evidence="4" id="KW-1185">Reference proteome</keyword>
<dbReference type="SMART" id="SM00217">
    <property type="entry name" value="WAP"/>
    <property type="match status" value="1"/>
</dbReference>
<dbReference type="InterPro" id="IPR008197">
    <property type="entry name" value="WAP_dom"/>
</dbReference>
<dbReference type="SUPFAM" id="SSF57256">
    <property type="entry name" value="Elafin-like"/>
    <property type="match status" value="1"/>
</dbReference>
<dbReference type="Proteomes" id="UP000694387">
    <property type="component" value="Chromosome 13"/>
</dbReference>
<proteinExistence type="predicted"/>
<dbReference type="Ensembl" id="ENSEAST00005017608.2">
    <property type="protein sequence ID" value="ENSEASP00005016204.1"/>
    <property type="gene ID" value="ENSEASG00005011258.2"/>
</dbReference>
<feature type="chain" id="PRO_5034413032" description="WAP domain-containing protein" evidence="1">
    <location>
        <begin position="21"/>
        <end position="109"/>
    </location>
</feature>
<dbReference type="AlphaFoldDB" id="A0A8C4M0I2"/>
<dbReference type="InterPro" id="IPR036645">
    <property type="entry name" value="Elafin-like_sf"/>
</dbReference>
<evidence type="ECO:0000313" key="3">
    <source>
        <dbReference type="Ensembl" id="ENSEASP00005016204.1"/>
    </source>
</evidence>
<dbReference type="Gene3D" id="4.10.75.10">
    <property type="entry name" value="Elafin-like"/>
    <property type="match status" value="1"/>
</dbReference>
<organism evidence="3 4">
    <name type="scientific">Equus asinus</name>
    <name type="common">Donkey</name>
    <name type="synonym">Equus africanus asinus</name>
    <dbReference type="NCBI Taxonomy" id="9793"/>
    <lineage>
        <taxon>Eukaryota</taxon>
        <taxon>Metazoa</taxon>
        <taxon>Chordata</taxon>
        <taxon>Craniata</taxon>
        <taxon>Vertebrata</taxon>
        <taxon>Euteleostomi</taxon>
        <taxon>Mammalia</taxon>
        <taxon>Eutheria</taxon>
        <taxon>Laurasiatheria</taxon>
        <taxon>Perissodactyla</taxon>
        <taxon>Equidae</taxon>
        <taxon>Equus</taxon>
    </lineage>
</organism>
<sequence>MKTCAVLVLVAFITLGMELACTWRQPFIREERSGVCPKMPKVLASGMCLQCCFKYESCPEGMKCCPNACGRVGKYPVLKVRISQLRLSKGVDNSPVDFSGAEECSLSIG</sequence>
<reference evidence="3" key="2">
    <citation type="submission" date="2025-08" db="UniProtKB">
        <authorList>
            <consortium name="Ensembl"/>
        </authorList>
    </citation>
    <scope>IDENTIFICATION</scope>
</reference>
<accession>A0A8C4M0I2</accession>
<name>A0A8C4M0I2_EQUAS</name>
<protein>
    <recommendedName>
        <fullName evidence="2">WAP domain-containing protein</fullName>
    </recommendedName>
</protein>
<dbReference type="PROSITE" id="PS51390">
    <property type="entry name" value="WAP"/>
    <property type="match status" value="1"/>
</dbReference>
<dbReference type="GeneTree" id="ENSGT00960000187851"/>
<keyword evidence="1" id="KW-0732">Signal</keyword>
<dbReference type="Pfam" id="PF00095">
    <property type="entry name" value="WAP"/>
    <property type="match status" value="1"/>
</dbReference>
<feature type="signal peptide" evidence="1">
    <location>
        <begin position="1"/>
        <end position="20"/>
    </location>
</feature>